<accession>A0ABZ2ZYX0</accession>
<gene>
    <name evidence="2" type="ORF">AAE021_07430</name>
</gene>
<evidence type="ECO:0000313" key="3">
    <source>
        <dbReference type="Proteomes" id="UP001448858"/>
    </source>
</evidence>
<feature type="transmembrane region" description="Helical" evidence="1">
    <location>
        <begin position="24"/>
        <end position="45"/>
    </location>
</feature>
<keyword evidence="1" id="KW-1133">Transmembrane helix</keyword>
<proteinExistence type="predicted"/>
<dbReference type="Proteomes" id="UP001448858">
    <property type="component" value="Chromosome"/>
</dbReference>
<reference evidence="2 3" key="1">
    <citation type="submission" date="2024-04" db="EMBL/GenBank/DDBJ databases">
        <title>Arthrobacter sp. from Plains bison fecal sample.</title>
        <authorList>
            <person name="Ruzzini A."/>
        </authorList>
    </citation>
    <scope>NUCLEOTIDE SEQUENCE [LARGE SCALE GENOMIC DNA]</scope>
    <source>
        <strain evidence="2 3">EINP1</strain>
    </source>
</reference>
<evidence type="ECO:0000256" key="1">
    <source>
        <dbReference type="SAM" id="Phobius"/>
    </source>
</evidence>
<feature type="transmembrane region" description="Helical" evidence="1">
    <location>
        <begin position="288"/>
        <end position="310"/>
    </location>
</feature>
<keyword evidence="1" id="KW-0472">Membrane</keyword>
<feature type="transmembrane region" description="Helical" evidence="1">
    <location>
        <begin position="220"/>
        <end position="243"/>
    </location>
</feature>
<feature type="transmembrane region" description="Helical" evidence="1">
    <location>
        <begin position="151"/>
        <end position="172"/>
    </location>
</feature>
<dbReference type="RefSeq" id="WP_342024976.1">
    <property type="nucleotide sequence ID" value="NZ_CP151657.1"/>
</dbReference>
<organism evidence="2 3">
    <name type="scientific">Arthrobacter citreus</name>
    <dbReference type="NCBI Taxonomy" id="1670"/>
    <lineage>
        <taxon>Bacteria</taxon>
        <taxon>Bacillati</taxon>
        <taxon>Actinomycetota</taxon>
        <taxon>Actinomycetes</taxon>
        <taxon>Micrococcales</taxon>
        <taxon>Micrococcaceae</taxon>
        <taxon>Arthrobacter</taxon>
    </lineage>
</organism>
<feature type="transmembrane region" description="Helical" evidence="1">
    <location>
        <begin position="249"/>
        <end position="267"/>
    </location>
</feature>
<evidence type="ECO:0008006" key="4">
    <source>
        <dbReference type="Google" id="ProtNLM"/>
    </source>
</evidence>
<name>A0ABZ2ZYX0_9MICC</name>
<feature type="transmembrane region" description="Helical" evidence="1">
    <location>
        <begin position="84"/>
        <end position="105"/>
    </location>
</feature>
<feature type="transmembrane region" description="Helical" evidence="1">
    <location>
        <begin position="126"/>
        <end position="145"/>
    </location>
</feature>
<feature type="transmembrane region" description="Helical" evidence="1">
    <location>
        <begin position="316"/>
        <end position="335"/>
    </location>
</feature>
<keyword evidence="1" id="KW-0812">Transmembrane</keyword>
<protein>
    <recommendedName>
        <fullName evidence="4">ABC transporter permease</fullName>
    </recommendedName>
</protein>
<evidence type="ECO:0000313" key="2">
    <source>
        <dbReference type="EMBL" id="WZP17378.1"/>
    </source>
</evidence>
<keyword evidence="3" id="KW-1185">Reference proteome</keyword>
<sequence length="376" mass="41414">MVNIFDDDSLKALRREKRAMRIKLMVFPLVMFISAGAMAWLIYWVNLTAGSSGPPDTDLDTVALGFIRWAGSTSSNFRDDYQPGALLVALAALSIALFLALSAVPAPLEENDTTTNRAARMALDDFSMVVAGLSALLAWLSLLSIDLRLLASLPDAIIAAGTGILCSAIMPLHRVRADVYRLTLFEARQQLVVFEAALRIVKGRQTSLSKFSEHRPKASYSLWCAGAGILAVVFAVVCIRTGSLVHLEWNTALYLLLWIIAAMWAFVTNEMCLATGEFFRKRQYVSAFFYAFFYLFFAVVMFLITCFILTSMLDFAVASLVTFCGLAVPVCLLAYDPRPSGPRLLAGVKIRRIESVIERFKGTISNSERLLAEASA</sequence>
<dbReference type="EMBL" id="CP151657">
    <property type="protein sequence ID" value="WZP17378.1"/>
    <property type="molecule type" value="Genomic_DNA"/>
</dbReference>